<reference evidence="9" key="1">
    <citation type="journal article" date="2016" name="Genome Announc.">
        <title>Genome Sequence of Ustilaginoidea virens IPU010, a Rice Pathogenic Fungus Causing False Smut.</title>
        <authorList>
            <person name="Kumagai T."/>
            <person name="Ishii T."/>
            <person name="Terai G."/>
            <person name="Umemura M."/>
            <person name="Machida M."/>
            <person name="Asai K."/>
        </authorList>
    </citation>
    <scope>NUCLEOTIDE SEQUENCE [LARGE SCALE GENOMIC DNA]</scope>
    <source>
        <strain evidence="9">IPU010</strain>
    </source>
</reference>
<dbReference type="STRING" id="1159556.A0A063C484"/>
<evidence type="ECO:0000313" key="10">
    <source>
        <dbReference type="EMBL" id="QUC22343.1"/>
    </source>
</evidence>
<dbReference type="Proteomes" id="UP000027002">
    <property type="component" value="Chromosome 5"/>
</dbReference>
<dbReference type="InterPro" id="IPR025929">
    <property type="entry name" value="INSIG_fam"/>
</dbReference>
<name>A0A063C484_USTVR</name>
<gene>
    <name evidence="10" type="ORF">UV8b_06584</name>
    <name evidence="9" type="ORF">UVI_02037460</name>
</gene>
<dbReference type="Pfam" id="PF07281">
    <property type="entry name" value="INSIG"/>
    <property type="match status" value="1"/>
</dbReference>
<dbReference type="GO" id="GO:0005789">
    <property type="term" value="C:endoplasmic reticulum membrane"/>
    <property type="evidence" value="ECO:0007669"/>
    <property type="project" value="UniProtKB-SubCell"/>
</dbReference>
<evidence type="ECO:0000256" key="2">
    <source>
        <dbReference type="ARBA" id="ARBA00007475"/>
    </source>
</evidence>
<feature type="region of interest" description="Disordered" evidence="7">
    <location>
        <begin position="1"/>
        <end position="70"/>
    </location>
</feature>
<comment type="similarity">
    <text evidence="2">Belongs to the INSIG family.</text>
</comment>
<proteinExistence type="inferred from homology"/>
<keyword evidence="6 8" id="KW-0472">Membrane</keyword>
<keyword evidence="5 8" id="KW-1133">Transmembrane helix</keyword>
<dbReference type="Proteomes" id="UP000054053">
    <property type="component" value="Unassembled WGS sequence"/>
</dbReference>
<evidence type="ECO:0000256" key="7">
    <source>
        <dbReference type="SAM" id="MobiDB-lite"/>
    </source>
</evidence>
<feature type="transmembrane region" description="Helical" evidence="8">
    <location>
        <begin position="250"/>
        <end position="267"/>
    </location>
</feature>
<dbReference type="AlphaFoldDB" id="A0A063C484"/>
<dbReference type="GO" id="GO:0016126">
    <property type="term" value="P:sterol biosynthetic process"/>
    <property type="evidence" value="ECO:0007669"/>
    <property type="project" value="TreeGrafter"/>
</dbReference>
<dbReference type="RefSeq" id="XP_043000016.1">
    <property type="nucleotide sequence ID" value="XM_043144081.1"/>
</dbReference>
<accession>A0A063C484</accession>
<evidence type="ECO:0000313" key="12">
    <source>
        <dbReference type="Proteomes" id="UP000054053"/>
    </source>
</evidence>
<dbReference type="EMBL" id="CP072757">
    <property type="protein sequence ID" value="QUC22343.1"/>
    <property type="molecule type" value="Genomic_DNA"/>
</dbReference>
<evidence type="ECO:0000256" key="8">
    <source>
        <dbReference type="SAM" id="Phobius"/>
    </source>
</evidence>
<organism evidence="9 12">
    <name type="scientific">Ustilaginoidea virens</name>
    <name type="common">Rice false smut fungus</name>
    <name type="synonym">Villosiclava virens</name>
    <dbReference type="NCBI Taxonomy" id="1159556"/>
    <lineage>
        <taxon>Eukaryota</taxon>
        <taxon>Fungi</taxon>
        <taxon>Dikarya</taxon>
        <taxon>Ascomycota</taxon>
        <taxon>Pezizomycotina</taxon>
        <taxon>Sordariomycetes</taxon>
        <taxon>Hypocreomycetidae</taxon>
        <taxon>Hypocreales</taxon>
        <taxon>Clavicipitaceae</taxon>
        <taxon>Ustilaginoidea</taxon>
    </lineage>
</organism>
<evidence type="ECO:0000256" key="3">
    <source>
        <dbReference type="ARBA" id="ARBA00022692"/>
    </source>
</evidence>
<dbReference type="KEGG" id="uvi:66067361"/>
<dbReference type="OrthoDB" id="205546at2759"/>
<keyword evidence="4" id="KW-0256">Endoplasmic reticulum</keyword>
<reference evidence="12" key="2">
    <citation type="journal article" date="2016" name="Genome Announc.">
        <title>Genome sequence of Ustilaginoidea virens IPU010, a rice pathogenic fungus causing false smut.</title>
        <authorList>
            <person name="Kumagai T."/>
            <person name="Ishii T."/>
            <person name="Terai G."/>
            <person name="Umemura M."/>
            <person name="Machida M."/>
            <person name="Asai K."/>
        </authorList>
    </citation>
    <scope>NUCLEOTIDE SEQUENCE [LARGE SCALE GENOMIC DNA]</scope>
    <source>
        <strain evidence="12">IPU010</strain>
    </source>
</reference>
<dbReference type="PANTHER" id="PTHR15301:SF3">
    <property type="entry name" value="PROTEIN NSG1-RELATED"/>
    <property type="match status" value="1"/>
</dbReference>
<dbReference type="GeneID" id="66067361"/>
<feature type="compositionally biased region" description="Polar residues" evidence="7">
    <location>
        <begin position="36"/>
        <end position="55"/>
    </location>
</feature>
<evidence type="ECO:0000256" key="1">
    <source>
        <dbReference type="ARBA" id="ARBA00004477"/>
    </source>
</evidence>
<keyword evidence="3 8" id="KW-0812">Transmembrane</keyword>
<dbReference type="PANTHER" id="PTHR15301">
    <property type="entry name" value="INSULIN-INDUCED GENE 1"/>
    <property type="match status" value="1"/>
</dbReference>
<dbReference type="EMBL" id="BBTG02000020">
    <property type="protein sequence ID" value="GAO14172.1"/>
    <property type="molecule type" value="Genomic_DNA"/>
</dbReference>
<dbReference type="HOGENOM" id="CLU_039316_1_0_1"/>
<sequence>MDQDSPPVVRPIPRRPFHADLANVTPPDDDGADQHVSVSGQPNGQRSSGLLTTSLDRSESIPPSLISPPSFKNLTSSTLMGIYSEAAANTRESLLDDNEELDTPWGTGARTPIQRPSIDEATYRLMRGRSHVPPQCSSFGPYAKADTAVTQSTSEAALSLLLRGALLFALGLGYGVLITRLHSEQNHTAPMRDDSIMKPGSNWKYLNSWGVAGVALGSLLPWFDTVWEGVFGSGTEKSARNKDAAPGTDWALVMRAIGAFVGIVFAIRKIPWVSTLQVSVALALVNPTLWWLIDRSKSGFVLSAAVGLAGSVLLVGLNPEIMPAPSGLPAQNASGWFGSDARTLDGFAHQQAVETGVWILSVLFCSCVCFGNIGRRLTWNRSSGRWGVIR</sequence>
<evidence type="ECO:0000313" key="9">
    <source>
        <dbReference type="EMBL" id="GAO14172.1"/>
    </source>
</evidence>
<evidence type="ECO:0000256" key="5">
    <source>
        <dbReference type="ARBA" id="ARBA00022989"/>
    </source>
</evidence>
<evidence type="ECO:0000256" key="6">
    <source>
        <dbReference type="ARBA" id="ARBA00023136"/>
    </source>
</evidence>
<reference evidence="10" key="3">
    <citation type="submission" date="2020-03" db="EMBL/GenBank/DDBJ databases">
        <title>A mixture of massive structural variations and highly conserved coding sequences in Ustilaginoidea virens genome.</title>
        <authorList>
            <person name="Zhang K."/>
            <person name="Zhao Z."/>
            <person name="Zhang Z."/>
            <person name="Li Y."/>
            <person name="Hsiang T."/>
            <person name="Sun W."/>
        </authorList>
    </citation>
    <scope>NUCLEOTIDE SEQUENCE</scope>
    <source>
        <strain evidence="10">UV-8b</strain>
    </source>
</reference>
<evidence type="ECO:0000256" key="4">
    <source>
        <dbReference type="ARBA" id="ARBA00022824"/>
    </source>
</evidence>
<protein>
    <submittedName>
        <fullName evidence="9">Uncharacterized protein</fullName>
    </submittedName>
</protein>
<evidence type="ECO:0000313" key="11">
    <source>
        <dbReference type="Proteomes" id="UP000027002"/>
    </source>
</evidence>
<feature type="transmembrane region" description="Helical" evidence="8">
    <location>
        <begin position="274"/>
        <end position="293"/>
    </location>
</feature>
<keyword evidence="11" id="KW-1185">Reference proteome</keyword>
<feature type="transmembrane region" description="Helical" evidence="8">
    <location>
        <begin position="203"/>
        <end position="223"/>
    </location>
</feature>
<feature type="transmembrane region" description="Helical" evidence="8">
    <location>
        <begin position="160"/>
        <end position="182"/>
    </location>
</feature>
<feature type="compositionally biased region" description="Low complexity" evidence="7">
    <location>
        <begin position="60"/>
        <end position="70"/>
    </location>
</feature>
<feature type="transmembrane region" description="Helical" evidence="8">
    <location>
        <begin position="299"/>
        <end position="317"/>
    </location>
</feature>
<comment type="subcellular location">
    <subcellularLocation>
        <location evidence="1">Endoplasmic reticulum membrane</location>
        <topology evidence="1">Multi-pass membrane protein</topology>
    </subcellularLocation>
</comment>